<feature type="compositionally biased region" description="Acidic residues" evidence="1">
    <location>
        <begin position="52"/>
        <end position="67"/>
    </location>
</feature>
<sequence>MQLSRSDPKYDQGVTEFLDYAYSHDKWVEDDMIICPCKDNIATDSSAHHDEDGTDEDGDEDVADEYDANSNEDFY</sequence>
<dbReference type="EMBL" id="PDCK01000043">
    <property type="protein sequence ID" value="PRQ32853.1"/>
    <property type="molecule type" value="Genomic_DNA"/>
</dbReference>
<evidence type="ECO:0000313" key="3">
    <source>
        <dbReference type="EMBL" id="PRQ32853.1"/>
    </source>
</evidence>
<keyword evidence="4" id="KW-1185">Reference proteome</keyword>
<feature type="domain" description="Transposase-associated" evidence="2">
    <location>
        <begin position="2"/>
        <end position="43"/>
    </location>
</feature>
<evidence type="ECO:0000313" key="4">
    <source>
        <dbReference type="Proteomes" id="UP000238479"/>
    </source>
</evidence>
<dbReference type="AlphaFoldDB" id="A0A2P6QF91"/>
<dbReference type="Pfam" id="PF13963">
    <property type="entry name" value="Transpos_assoc"/>
    <property type="match status" value="1"/>
</dbReference>
<accession>A0A2P6QF91</accession>
<evidence type="ECO:0000259" key="2">
    <source>
        <dbReference type="Pfam" id="PF13963"/>
    </source>
</evidence>
<dbReference type="InterPro" id="IPR029480">
    <property type="entry name" value="Transpos_assoc"/>
</dbReference>
<protein>
    <submittedName>
        <fullName evidence="3">Putative Transposase-associated domain-containing protein</fullName>
    </submittedName>
</protein>
<name>A0A2P6QF91_ROSCH</name>
<feature type="region of interest" description="Disordered" evidence="1">
    <location>
        <begin position="43"/>
        <end position="75"/>
    </location>
</feature>
<organism evidence="3 4">
    <name type="scientific">Rosa chinensis</name>
    <name type="common">China rose</name>
    <dbReference type="NCBI Taxonomy" id="74649"/>
    <lineage>
        <taxon>Eukaryota</taxon>
        <taxon>Viridiplantae</taxon>
        <taxon>Streptophyta</taxon>
        <taxon>Embryophyta</taxon>
        <taxon>Tracheophyta</taxon>
        <taxon>Spermatophyta</taxon>
        <taxon>Magnoliopsida</taxon>
        <taxon>eudicotyledons</taxon>
        <taxon>Gunneridae</taxon>
        <taxon>Pentapetalae</taxon>
        <taxon>rosids</taxon>
        <taxon>fabids</taxon>
        <taxon>Rosales</taxon>
        <taxon>Rosaceae</taxon>
        <taxon>Rosoideae</taxon>
        <taxon>Rosoideae incertae sedis</taxon>
        <taxon>Rosa</taxon>
    </lineage>
</organism>
<dbReference type="Proteomes" id="UP000238479">
    <property type="component" value="Chromosome 5"/>
</dbReference>
<dbReference type="Gramene" id="PRQ32853">
    <property type="protein sequence ID" value="PRQ32853"/>
    <property type="gene ID" value="RchiOBHm_Chr5g0051011"/>
</dbReference>
<comment type="caution">
    <text evidence="3">The sequence shown here is derived from an EMBL/GenBank/DDBJ whole genome shotgun (WGS) entry which is preliminary data.</text>
</comment>
<proteinExistence type="predicted"/>
<evidence type="ECO:0000256" key="1">
    <source>
        <dbReference type="SAM" id="MobiDB-lite"/>
    </source>
</evidence>
<gene>
    <name evidence="3" type="ORF">RchiOBHm_Chr5g0051011</name>
</gene>
<reference evidence="3 4" key="1">
    <citation type="journal article" date="2018" name="Nat. Genet.">
        <title>The Rosa genome provides new insights in the design of modern roses.</title>
        <authorList>
            <person name="Bendahmane M."/>
        </authorList>
    </citation>
    <scope>NUCLEOTIDE SEQUENCE [LARGE SCALE GENOMIC DNA]</scope>
    <source>
        <strain evidence="4">cv. Old Blush</strain>
    </source>
</reference>